<reference evidence="1 2" key="1">
    <citation type="journal article" date="2018" name="Sci. Rep.">
        <title>Genomic signatures of local adaptation to the degree of environmental predictability in rotifers.</title>
        <authorList>
            <person name="Franch-Gras L."/>
            <person name="Hahn C."/>
            <person name="Garcia-Roger E.M."/>
            <person name="Carmona M.J."/>
            <person name="Serra M."/>
            <person name="Gomez A."/>
        </authorList>
    </citation>
    <scope>NUCLEOTIDE SEQUENCE [LARGE SCALE GENOMIC DNA]</scope>
    <source>
        <strain evidence="1">HYR1</strain>
    </source>
</reference>
<comment type="caution">
    <text evidence="1">The sequence shown here is derived from an EMBL/GenBank/DDBJ whole genome shotgun (WGS) entry which is preliminary data.</text>
</comment>
<feature type="non-terminal residue" evidence="1">
    <location>
        <position position="1"/>
    </location>
</feature>
<dbReference type="EMBL" id="REGN01001896">
    <property type="protein sequence ID" value="RNA31771.1"/>
    <property type="molecule type" value="Genomic_DNA"/>
</dbReference>
<feature type="non-terminal residue" evidence="1">
    <location>
        <position position="177"/>
    </location>
</feature>
<evidence type="ECO:0000313" key="2">
    <source>
        <dbReference type="Proteomes" id="UP000276133"/>
    </source>
</evidence>
<accession>A0A3M7S7M1</accession>
<sequence length="177" mass="20607">QLKSPQSYQDSVRLLIFAPHQFLRFKARSRNLDAIKNELVLRTQLKSPQSFQDSVRLLIVVPDQFLRFKARSRNLDAIKMELVFRTQLKSPKSFQDSVRLLIVVPDQFLRFKARSRNLDAIKMELVFRSIRSGFSSTKSRLGECHILKRASINCPKGIYALTARYMFKQVNGKFKGQ</sequence>
<protein>
    <submittedName>
        <fullName evidence="1">Uncharacterized protein</fullName>
    </submittedName>
</protein>
<keyword evidence="2" id="KW-1185">Reference proteome</keyword>
<gene>
    <name evidence="1" type="ORF">BpHYR1_040260</name>
</gene>
<dbReference type="AlphaFoldDB" id="A0A3M7S7M1"/>
<organism evidence="1 2">
    <name type="scientific">Brachionus plicatilis</name>
    <name type="common">Marine rotifer</name>
    <name type="synonym">Brachionus muelleri</name>
    <dbReference type="NCBI Taxonomy" id="10195"/>
    <lineage>
        <taxon>Eukaryota</taxon>
        <taxon>Metazoa</taxon>
        <taxon>Spiralia</taxon>
        <taxon>Gnathifera</taxon>
        <taxon>Rotifera</taxon>
        <taxon>Eurotatoria</taxon>
        <taxon>Monogononta</taxon>
        <taxon>Pseudotrocha</taxon>
        <taxon>Ploima</taxon>
        <taxon>Brachionidae</taxon>
        <taxon>Brachionus</taxon>
    </lineage>
</organism>
<evidence type="ECO:0000313" key="1">
    <source>
        <dbReference type="EMBL" id="RNA31771.1"/>
    </source>
</evidence>
<dbReference type="Proteomes" id="UP000276133">
    <property type="component" value="Unassembled WGS sequence"/>
</dbReference>
<proteinExistence type="predicted"/>
<name>A0A3M7S7M1_BRAPC</name>